<protein>
    <submittedName>
        <fullName evidence="5">Uncharacterized protein</fullName>
    </submittedName>
</protein>
<feature type="compositionally biased region" description="Acidic residues" evidence="2">
    <location>
        <begin position="457"/>
        <end position="474"/>
    </location>
</feature>
<dbReference type="Proteomes" id="UP000054032">
    <property type="component" value="Unassembled WGS sequence"/>
</dbReference>
<dbReference type="InterPro" id="IPR038514">
    <property type="entry name" value="AAR2_C_sf"/>
</dbReference>
<proteinExistence type="inferred from homology"/>
<dbReference type="CDD" id="cd13778">
    <property type="entry name" value="Aar2_C"/>
    <property type="match status" value="1"/>
</dbReference>
<dbReference type="STRING" id="930090.W6ZQ99"/>
<evidence type="ECO:0000313" key="5">
    <source>
        <dbReference type="EMBL" id="EUC45911.1"/>
    </source>
</evidence>
<evidence type="ECO:0000256" key="1">
    <source>
        <dbReference type="ARBA" id="ARBA00006281"/>
    </source>
</evidence>
<evidence type="ECO:0000259" key="3">
    <source>
        <dbReference type="Pfam" id="PF05282"/>
    </source>
</evidence>
<dbReference type="Pfam" id="PF20981">
    <property type="entry name" value="AAR2_1st"/>
    <property type="match status" value="1"/>
</dbReference>
<dbReference type="InterPro" id="IPR007946">
    <property type="entry name" value="AAR2"/>
</dbReference>
<feature type="domain" description="AAR2 C-terminal" evidence="3">
    <location>
        <begin position="224"/>
        <end position="389"/>
    </location>
</feature>
<dbReference type="eggNOG" id="KOG3937">
    <property type="taxonomic scope" value="Eukaryota"/>
</dbReference>
<evidence type="ECO:0000313" key="6">
    <source>
        <dbReference type="Proteomes" id="UP000054032"/>
    </source>
</evidence>
<comment type="similarity">
    <text evidence="1">Belongs to the AAR2 family.</text>
</comment>
<dbReference type="HOGENOM" id="CLU_024943_2_0_1"/>
<evidence type="ECO:0000259" key="4">
    <source>
        <dbReference type="Pfam" id="PF20981"/>
    </source>
</evidence>
<dbReference type="Gene3D" id="1.25.40.550">
    <property type="entry name" value="Aar2, C-terminal domain-like"/>
    <property type="match status" value="1"/>
</dbReference>
<feature type="domain" description="AAR2 N-terminal" evidence="4">
    <location>
        <begin position="41"/>
        <end position="185"/>
    </location>
</feature>
<dbReference type="PANTHER" id="PTHR12689:SF4">
    <property type="entry name" value="PROTEIN AAR2 HOMOLOG"/>
    <property type="match status" value="1"/>
</dbReference>
<name>W6ZQ99_COCMI</name>
<dbReference type="GeneID" id="19123023"/>
<dbReference type="Gene3D" id="2.60.34.20">
    <property type="match status" value="1"/>
</dbReference>
<gene>
    <name evidence="5" type="ORF">COCMIDRAFT_36418</name>
</gene>
<dbReference type="EMBL" id="KI963975">
    <property type="protein sequence ID" value="EUC45911.1"/>
    <property type="molecule type" value="Genomic_DNA"/>
</dbReference>
<keyword evidence="6" id="KW-1185">Reference proteome</keyword>
<dbReference type="InterPro" id="IPR033648">
    <property type="entry name" value="AAR2_C"/>
</dbReference>
<dbReference type="GO" id="GO:0000244">
    <property type="term" value="P:spliceosomal tri-snRNP complex assembly"/>
    <property type="evidence" value="ECO:0007669"/>
    <property type="project" value="TreeGrafter"/>
</dbReference>
<evidence type="ECO:0000256" key="2">
    <source>
        <dbReference type="SAM" id="MobiDB-lite"/>
    </source>
</evidence>
<feature type="region of interest" description="Disordered" evidence="2">
    <location>
        <begin position="433"/>
        <end position="474"/>
    </location>
</feature>
<dbReference type="PANTHER" id="PTHR12689">
    <property type="entry name" value="A1 CISTRON SPLICING FACTOR AAR2-RELATED"/>
    <property type="match status" value="1"/>
</dbReference>
<dbReference type="AlphaFoldDB" id="W6ZQ99"/>
<dbReference type="KEGG" id="bor:COCMIDRAFT_36418"/>
<accession>W6ZQ99</accession>
<organism evidence="5 6">
    <name type="scientific">Bipolaris oryzae ATCC 44560</name>
    <dbReference type="NCBI Taxonomy" id="930090"/>
    <lineage>
        <taxon>Eukaryota</taxon>
        <taxon>Fungi</taxon>
        <taxon>Dikarya</taxon>
        <taxon>Ascomycota</taxon>
        <taxon>Pezizomycotina</taxon>
        <taxon>Dothideomycetes</taxon>
        <taxon>Pleosporomycetidae</taxon>
        <taxon>Pleosporales</taxon>
        <taxon>Pleosporineae</taxon>
        <taxon>Pleosporaceae</taxon>
        <taxon>Bipolaris</taxon>
    </lineage>
</organism>
<dbReference type="InterPro" id="IPR033647">
    <property type="entry name" value="Aar2_N"/>
</dbReference>
<feature type="compositionally biased region" description="Basic and acidic residues" evidence="2">
    <location>
        <begin position="433"/>
        <end position="456"/>
    </location>
</feature>
<dbReference type="OrthoDB" id="201752at2759"/>
<dbReference type="RefSeq" id="XP_007687575.1">
    <property type="nucleotide sequence ID" value="XM_007689385.1"/>
</dbReference>
<dbReference type="CDD" id="cd13777">
    <property type="entry name" value="Aar2_N"/>
    <property type="match status" value="1"/>
</dbReference>
<sequence length="474" mass="53547">MIPHFSPAHVELCEQPLLKILRNTWFDELFRPSMDPSTINNCVLLLDLPPKALAGIDLLSFTSSPRFRGVRNVPHGLHFVFAAIDGAMSVRHGAWFYVTPGVGSPQVFVKKWDQSTEDLVAETSQTEVLKHKANLGSIWKDGLTPYRQTVQEGDSGAEDGWNEECTDWSKLTTHITPTILSRICGLNPDHWNLTSASSASQDLDDIPGLESSNSMLRPEKELRFLPIDLKKTWREGATGRERTEAAQDRSWFLGDLIDKHCQAGDEQGRENEILGELQFAFLMVLTLNNNSCLEQWKRLLRLLLTCRQAAKERSHLFLDLFKCLRIQLGHCADAEGDLFDMNDAGGGFLRPLLGQFRKGLQDFDGKWKADMVDEVDDLQEYMEKEFGWQPEGSYLKRGMLELEDGERVELEVNGADAEDEVGDYAPTIVDLTPEQHKMLHGTDSEPAKDTKDTKGDADEESEDDVDLEDMDTRY</sequence>
<dbReference type="InterPro" id="IPR038516">
    <property type="entry name" value="AAR2_N_sf"/>
</dbReference>
<dbReference type="Pfam" id="PF05282">
    <property type="entry name" value="AAR2"/>
    <property type="match status" value="1"/>
</dbReference>
<reference evidence="5 6" key="1">
    <citation type="journal article" date="2013" name="PLoS Genet.">
        <title>Comparative genome structure, secondary metabolite, and effector coding capacity across Cochliobolus pathogens.</title>
        <authorList>
            <person name="Condon B.J."/>
            <person name="Leng Y."/>
            <person name="Wu D."/>
            <person name="Bushley K.E."/>
            <person name="Ohm R.A."/>
            <person name="Otillar R."/>
            <person name="Martin J."/>
            <person name="Schackwitz W."/>
            <person name="Grimwood J."/>
            <person name="MohdZainudin N."/>
            <person name="Xue C."/>
            <person name="Wang R."/>
            <person name="Manning V.A."/>
            <person name="Dhillon B."/>
            <person name="Tu Z.J."/>
            <person name="Steffenson B.J."/>
            <person name="Salamov A."/>
            <person name="Sun H."/>
            <person name="Lowry S."/>
            <person name="LaButti K."/>
            <person name="Han J."/>
            <person name="Copeland A."/>
            <person name="Lindquist E."/>
            <person name="Barry K."/>
            <person name="Schmutz J."/>
            <person name="Baker S.E."/>
            <person name="Ciuffetti L.M."/>
            <person name="Grigoriev I.V."/>
            <person name="Zhong S."/>
            <person name="Turgeon B.G."/>
        </authorList>
    </citation>
    <scope>NUCLEOTIDE SEQUENCE [LARGE SCALE GENOMIC DNA]</scope>
    <source>
        <strain evidence="5 6">ATCC 44560</strain>
    </source>
</reference>